<gene>
    <name evidence="2" type="ORF">FC75_GL000555</name>
</gene>
<accession>A0A0R2EZQ5</accession>
<keyword evidence="1" id="KW-1133">Transmembrane helix</keyword>
<dbReference type="EMBL" id="AYZJ01000085">
    <property type="protein sequence ID" value="KRN18615.1"/>
    <property type="molecule type" value="Genomic_DNA"/>
</dbReference>
<evidence type="ECO:0000313" key="2">
    <source>
        <dbReference type="EMBL" id="KRN18615.1"/>
    </source>
</evidence>
<protein>
    <submittedName>
        <fullName evidence="2">Uncharacterized protein</fullName>
    </submittedName>
</protein>
<comment type="caution">
    <text evidence="2">The sequence shown here is derived from an EMBL/GenBank/DDBJ whole genome shotgun (WGS) entry which is preliminary data.</text>
</comment>
<keyword evidence="3" id="KW-1185">Reference proteome</keyword>
<feature type="transmembrane region" description="Helical" evidence="1">
    <location>
        <begin position="12"/>
        <end position="31"/>
    </location>
</feature>
<keyword evidence="1" id="KW-0472">Membrane</keyword>
<reference evidence="2 3" key="1">
    <citation type="journal article" date="2015" name="Genome Announc.">
        <title>Expanding the biotechnology potential of lactobacilli through comparative genomics of 213 strains and associated genera.</title>
        <authorList>
            <person name="Sun Z."/>
            <person name="Harris H.M."/>
            <person name="McCann A."/>
            <person name="Guo C."/>
            <person name="Argimon S."/>
            <person name="Zhang W."/>
            <person name="Yang X."/>
            <person name="Jeffery I.B."/>
            <person name="Cooney J.C."/>
            <person name="Kagawa T.F."/>
            <person name="Liu W."/>
            <person name="Song Y."/>
            <person name="Salvetti E."/>
            <person name="Wrobel A."/>
            <person name="Rasinkangas P."/>
            <person name="Parkhill J."/>
            <person name="Rea M.C."/>
            <person name="O'Sullivan O."/>
            <person name="Ritari J."/>
            <person name="Douillard F.P."/>
            <person name="Paul Ross R."/>
            <person name="Yang R."/>
            <person name="Briner A.E."/>
            <person name="Felis G.E."/>
            <person name="de Vos W.M."/>
            <person name="Barrangou R."/>
            <person name="Klaenhammer T.R."/>
            <person name="Caufield P.W."/>
            <person name="Cui Y."/>
            <person name="Zhang H."/>
            <person name="O'Toole P.W."/>
        </authorList>
    </citation>
    <scope>NUCLEOTIDE SEQUENCE [LARGE SCALE GENOMIC DNA]</scope>
    <source>
        <strain evidence="2 3">DSM 22697</strain>
    </source>
</reference>
<evidence type="ECO:0000313" key="3">
    <source>
        <dbReference type="Proteomes" id="UP000050865"/>
    </source>
</evidence>
<keyword evidence="1" id="KW-0812">Transmembrane</keyword>
<feature type="transmembrane region" description="Helical" evidence="1">
    <location>
        <begin position="51"/>
        <end position="70"/>
    </location>
</feature>
<dbReference type="AlphaFoldDB" id="A0A0R2EZQ5"/>
<proteinExistence type="predicted"/>
<dbReference type="Proteomes" id="UP000050865">
    <property type="component" value="Unassembled WGS sequence"/>
</dbReference>
<name>A0A0R2EZQ5_9LACO</name>
<sequence length="79" mass="8974">MGLEWKKQPWQRGLVGLLLDLLVLFVSLRQWQSAPLLLRDASWPQLSVGGGIAVLLTWTVGILAVAWLWLSLGQRRRLQ</sequence>
<organism evidence="2 3">
    <name type="scientific">Lacticaseibacillus camelliae DSM 22697 = JCM 13995</name>
    <dbReference type="NCBI Taxonomy" id="1423730"/>
    <lineage>
        <taxon>Bacteria</taxon>
        <taxon>Bacillati</taxon>
        <taxon>Bacillota</taxon>
        <taxon>Bacilli</taxon>
        <taxon>Lactobacillales</taxon>
        <taxon>Lactobacillaceae</taxon>
        <taxon>Lacticaseibacillus</taxon>
    </lineage>
</organism>
<evidence type="ECO:0000256" key="1">
    <source>
        <dbReference type="SAM" id="Phobius"/>
    </source>
</evidence>
<dbReference type="STRING" id="1423730.FC75_GL000555"/>
<dbReference type="PATRIC" id="fig|1423730.4.peg.579"/>